<reference evidence="2 3" key="1">
    <citation type="submission" date="2018-01" db="EMBL/GenBank/DDBJ databases">
        <title>Species boundaries and ecological features among Paraburkholderia terrae DSMZ17804T, P. hospita DSMZ17164T and P. caribensis DSMZ13236T.</title>
        <authorList>
            <person name="Pratama A.A."/>
        </authorList>
    </citation>
    <scope>NUCLEOTIDE SEQUENCE [LARGE SCALE GENOMIC DNA]</scope>
    <source>
        <strain evidence="2 3">DSM 17164</strain>
    </source>
</reference>
<dbReference type="EMBL" id="CP026109">
    <property type="protein sequence ID" value="AUT76577.1"/>
    <property type="molecule type" value="Genomic_DNA"/>
</dbReference>
<sequence>MRLEDSSRPNIDSPSRFHRYWWDWQRAASRGGTCIRGLRISRPKRLDDCRFSFESTGAPASDNEYSGFAVAPAHYIAFAGRKHACPYRVIYHLRRFTWHLYRTSNSRLSSASTGQIPNMTSACSRLATTGASSTEVGRNSWTPTVKQRSCSSRNAA</sequence>
<dbReference type="Proteomes" id="UP000236649">
    <property type="component" value="Chromosome 5"/>
</dbReference>
<proteinExistence type="predicted"/>
<protein>
    <submittedName>
        <fullName evidence="2">Uncharacterized protein</fullName>
    </submittedName>
</protein>
<name>A0AAN1JNM2_9BURK</name>
<accession>A0AAN1JNM2</accession>
<gene>
    <name evidence="2" type="ORF">C2L64_51485</name>
</gene>
<dbReference type="AlphaFoldDB" id="A0AAN1JNM2"/>
<feature type="region of interest" description="Disordered" evidence="1">
    <location>
        <begin position="130"/>
        <end position="156"/>
    </location>
</feature>
<organism evidence="2 3">
    <name type="scientific">Paraburkholderia hospita</name>
    <dbReference type="NCBI Taxonomy" id="169430"/>
    <lineage>
        <taxon>Bacteria</taxon>
        <taxon>Pseudomonadati</taxon>
        <taxon>Pseudomonadota</taxon>
        <taxon>Betaproteobacteria</taxon>
        <taxon>Burkholderiales</taxon>
        <taxon>Burkholderiaceae</taxon>
        <taxon>Paraburkholderia</taxon>
    </lineage>
</organism>
<evidence type="ECO:0000313" key="2">
    <source>
        <dbReference type="EMBL" id="AUT76577.1"/>
    </source>
</evidence>
<evidence type="ECO:0000256" key="1">
    <source>
        <dbReference type="SAM" id="MobiDB-lite"/>
    </source>
</evidence>
<dbReference type="KEGG" id="phs:C2L64_51485"/>
<evidence type="ECO:0000313" key="3">
    <source>
        <dbReference type="Proteomes" id="UP000236649"/>
    </source>
</evidence>